<keyword evidence="6" id="KW-1185">Reference proteome</keyword>
<keyword evidence="2" id="KW-0479">Metal-binding</keyword>
<comment type="caution">
    <text evidence="5">The sequence shown here is derived from an EMBL/GenBank/DDBJ whole genome shotgun (WGS) entry which is preliminary data.</text>
</comment>
<evidence type="ECO:0000256" key="2">
    <source>
        <dbReference type="ARBA" id="ARBA00022723"/>
    </source>
</evidence>
<dbReference type="SUPFAM" id="SSF51316">
    <property type="entry name" value="Mss4-like"/>
    <property type="match status" value="1"/>
</dbReference>
<organism evidence="5 6">
    <name type="scientific">Luteimonas gilva</name>
    <dbReference type="NCBI Taxonomy" id="2572684"/>
    <lineage>
        <taxon>Bacteria</taxon>
        <taxon>Pseudomonadati</taxon>
        <taxon>Pseudomonadota</taxon>
        <taxon>Gammaproteobacteria</taxon>
        <taxon>Lysobacterales</taxon>
        <taxon>Lysobacteraceae</taxon>
        <taxon>Luteimonas</taxon>
    </lineage>
</organism>
<dbReference type="Proteomes" id="UP000308707">
    <property type="component" value="Unassembled WGS sequence"/>
</dbReference>
<accession>A0A4V5ZQP8</accession>
<dbReference type="InterPro" id="IPR052355">
    <property type="entry name" value="CENP-V-like"/>
</dbReference>
<evidence type="ECO:0000313" key="6">
    <source>
        <dbReference type="Proteomes" id="UP000308707"/>
    </source>
</evidence>
<gene>
    <name evidence="5" type="ORF">FCE95_06380</name>
</gene>
<dbReference type="PANTHER" id="PTHR28620:SF1">
    <property type="entry name" value="CENP-V_GFA DOMAIN-CONTAINING PROTEIN"/>
    <property type="match status" value="1"/>
</dbReference>
<keyword evidence="3" id="KW-0862">Zinc</keyword>
<evidence type="ECO:0000313" key="5">
    <source>
        <dbReference type="EMBL" id="TKR33893.1"/>
    </source>
</evidence>
<dbReference type="OrthoDB" id="9805575at2"/>
<dbReference type="PANTHER" id="PTHR28620">
    <property type="entry name" value="CENTROMERE PROTEIN V"/>
    <property type="match status" value="1"/>
</dbReference>
<dbReference type="AlphaFoldDB" id="A0A4V5ZQP8"/>
<dbReference type="Gene3D" id="2.170.150.70">
    <property type="match status" value="1"/>
</dbReference>
<evidence type="ECO:0000256" key="3">
    <source>
        <dbReference type="ARBA" id="ARBA00022833"/>
    </source>
</evidence>
<evidence type="ECO:0000256" key="1">
    <source>
        <dbReference type="ARBA" id="ARBA00005495"/>
    </source>
</evidence>
<proteinExistence type="inferred from homology"/>
<comment type="similarity">
    <text evidence="1">Belongs to the Gfa family.</text>
</comment>
<evidence type="ECO:0000259" key="4">
    <source>
        <dbReference type="PROSITE" id="PS51891"/>
    </source>
</evidence>
<feature type="domain" description="CENP-V/GFA" evidence="4">
    <location>
        <begin position="5"/>
        <end position="140"/>
    </location>
</feature>
<dbReference type="InterPro" id="IPR006913">
    <property type="entry name" value="CENP-V/GFA"/>
</dbReference>
<name>A0A4V5ZQP8_9GAMM</name>
<dbReference type="GO" id="GO:0016846">
    <property type="term" value="F:carbon-sulfur lyase activity"/>
    <property type="evidence" value="ECO:0007669"/>
    <property type="project" value="InterPro"/>
</dbReference>
<dbReference type="GO" id="GO:0046872">
    <property type="term" value="F:metal ion binding"/>
    <property type="evidence" value="ECO:0007669"/>
    <property type="project" value="UniProtKB-KW"/>
</dbReference>
<sequence>MIQTRHGSCHCGAVRFSCDIDLAPAGQRSPPLRPGDWYASTLRCNCSFCRKTRMWKNHVPAEAFRLLQGADHLSHYRFGEGSIDHTFCKRCGVYAFVSASEPAMGGDFYCVNIACLDDVSEEEYAAAPIRYEDGAHDDWGHPPAIIGYL</sequence>
<dbReference type="InterPro" id="IPR011057">
    <property type="entry name" value="Mss4-like_sf"/>
</dbReference>
<dbReference type="RefSeq" id="WP_137266098.1">
    <property type="nucleotide sequence ID" value="NZ_SZUA01000001.1"/>
</dbReference>
<protein>
    <submittedName>
        <fullName evidence="5">GFA family protein</fullName>
    </submittedName>
</protein>
<reference evidence="5 6" key="1">
    <citation type="submission" date="2019-04" db="EMBL/GenBank/DDBJ databases">
        <title>Reference strain of H23.</title>
        <authorList>
            <person name="Luo X."/>
        </authorList>
    </citation>
    <scope>NUCLEOTIDE SEQUENCE [LARGE SCALE GENOMIC DNA]</scope>
    <source>
        <strain evidence="5 6">H23</strain>
    </source>
</reference>
<dbReference type="PROSITE" id="PS51891">
    <property type="entry name" value="CENP_V_GFA"/>
    <property type="match status" value="1"/>
</dbReference>
<dbReference type="Pfam" id="PF04828">
    <property type="entry name" value="GFA"/>
    <property type="match status" value="1"/>
</dbReference>
<dbReference type="EMBL" id="SZUA01000001">
    <property type="protein sequence ID" value="TKR33893.1"/>
    <property type="molecule type" value="Genomic_DNA"/>
</dbReference>